<name>A0A7I8DWJ8_9FIRM</name>
<dbReference type="Gene3D" id="3.40.50.10490">
    <property type="entry name" value="Glucose-6-phosphate isomerase like protein, domain 1"/>
    <property type="match status" value="2"/>
</dbReference>
<evidence type="ECO:0000313" key="4">
    <source>
        <dbReference type="EMBL" id="MCB8562997.1"/>
    </source>
</evidence>
<dbReference type="GO" id="GO:0006487">
    <property type="term" value="P:protein N-linked glycosylation"/>
    <property type="evidence" value="ECO:0007669"/>
    <property type="project" value="TreeGrafter"/>
</dbReference>
<dbReference type="GO" id="GO:0006002">
    <property type="term" value="P:fructose 6-phosphate metabolic process"/>
    <property type="evidence" value="ECO:0007669"/>
    <property type="project" value="TreeGrafter"/>
</dbReference>
<reference evidence="5" key="4">
    <citation type="submission" date="2022-06" db="EMBL/GenBank/DDBJ databases">
        <title>Isolation of gut microbiota from human fecal samples.</title>
        <authorList>
            <person name="Pamer E.G."/>
            <person name="Barat B."/>
            <person name="Waligurski E."/>
            <person name="Medina S."/>
            <person name="Paddock L."/>
            <person name="Mostad J."/>
        </authorList>
    </citation>
    <scope>NUCLEOTIDE SEQUENCE</scope>
    <source>
        <strain evidence="5">DFI.6.24</strain>
    </source>
</reference>
<keyword evidence="3" id="KW-0413">Isomerase</keyword>
<dbReference type="PANTHER" id="PTHR10937">
    <property type="entry name" value="GLUCOSAMINE--FRUCTOSE-6-PHOSPHATE AMINOTRANSFERASE, ISOMERIZING"/>
    <property type="match status" value="1"/>
</dbReference>
<dbReference type="Pfam" id="PF01380">
    <property type="entry name" value="SIS"/>
    <property type="match status" value="1"/>
</dbReference>
<dbReference type="AlphaFoldDB" id="A0A7I8DWJ8"/>
<dbReference type="GeneID" id="70579142"/>
<feature type="domain" description="SIS" evidence="2">
    <location>
        <begin position="33"/>
        <end position="175"/>
    </location>
</feature>
<dbReference type="KEGG" id="fit:Fi14EGH31_07090"/>
<dbReference type="Proteomes" id="UP001204814">
    <property type="component" value="Unassembled WGS sequence"/>
</dbReference>
<dbReference type="EMBL" id="JANGBO010000008">
    <property type="protein sequence ID" value="MCQ5061970.1"/>
    <property type="molecule type" value="Genomic_DNA"/>
</dbReference>
<dbReference type="GO" id="GO:0004360">
    <property type="term" value="F:glutamine-fructose-6-phosphate transaminase (isomerizing) activity"/>
    <property type="evidence" value="ECO:0007669"/>
    <property type="project" value="TreeGrafter"/>
</dbReference>
<proteinExistence type="predicted"/>
<dbReference type="Proteomes" id="UP000593842">
    <property type="component" value="Chromosome"/>
</dbReference>
<dbReference type="RefSeq" id="WP_117347335.1">
    <property type="nucleotide sequence ID" value="NZ_AP024085.1"/>
</dbReference>
<dbReference type="PROSITE" id="PS51464">
    <property type="entry name" value="SIS"/>
    <property type="match status" value="1"/>
</dbReference>
<evidence type="ECO:0000259" key="2">
    <source>
        <dbReference type="PROSITE" id="PS51464"/>
    </source>
</evidence>
<dbReference type="InterPro" id="IPR035466">
    <property type="entry name" value="GlmS/AgaS_SIS"/>
</dbReference>
<sequence>MKRDYGDMYQYILESKKAVRNIISNHEEIFHDAIEYFFNGNYEQIYVIGSGTSYHAALAAKNLMEKVLQMKVFASYPIVFKDERIFNKNTLVMGLSHAGMSASTIAGLDKAKANGFGTIAMTAEKGRPVEHHGDVKLYVDIGEEKAGPKTKGYIGSIVTFMIFALKVALRQEKITQDEFDDYLRRMQASADAIPDIAEATSKWYLQNRNDLMKCRRLYVIGYDNCLADMMEGTLKICEAVRYSVQGFELEEFMHGIYHCIDEDTYMLYVCSKGQYYDRILRLKRYFEEERHSHNFLITHENTNNSKDLVFPFTDDQEFAVLQYIVPMQVLARKLSLDLGIDCNIPSDPQFHFKMNSYLKEG</sequence>
<accession>A0A7I8DWJ8</accession>
<dbReference type="EMBL" id="JAJDKQ010000038">
    <property type="protein sequence ID" value="MCB8562997.1"/>
    <property type="molecule type" value="Genomic_DNA"/>
</dbReference>
<keyword evidence="1" id="KW-0677">Repeat</keyword>
<dbReference type="SUPFAM" id="SSF53697">
    <property type="entry name" value="SIS domain"/>
    <property type="match status" value="1"/>
</dbReference>
<dbReference type="CDD" id="cd05008">
    <property type="entry name" value="SIS_GlmS_GlmD_1"/>
    <property type="match status" value="1"/>
</dbReference>
<organism evidence="3 6">
    <name type="scientific">Faecalibacillus intestinalis</name>
    <dbReference type="NCBI Taxonomy" id="1982626"/>
    <lineage>
        <taxon>Bacteria</taxon>
        <taxon>Bacillati</taxon>
        <taxon>Bacillota</taxon>
        <taxon>Erysipelotrichia</taxon>
        <taxon>Erysipelotrichales</taxon>
        <taxon>Coprobacillaceae</taxon>
        <taxon>Faecalibacillus</taxon>
    </lineage>
</organism>
<dbReference type="InterPro" id="IPR046348">
    <property type="entry name" value="SIS_dom_sf"/>
</dbReference>
<dbReference type="Proteomes" id="UP001197827">
    <property type="component" value="Unassembled WGS sequence"/>
</dbReference>
<dbReference type="EMBL" id="AP024085">
    <property type="protein sequence ID" value="BCL56997.1"/>
    <property type="molecule type" value="Genomic_DNA"/>
</dbReference>
<dbReference type="PANTHER" id="PTHR10937:SF17">
    <property type="entry name" value="GLUCOSAMINE-FRUCTOSE-6-PHOSPHATE AMINOTRANSFERASE"/>
    <property type="match status" value="1"/>
</dbReference>
<dbReference type="GO" id="GO:0097367">
    <property type="term" value="F:carbohydrate derivative binding"/>
    <property type="evidence" value="ECO:0007669"/>
    <property type="project" value="InterPro"/>
</dbReference>
<protein>
    <submittedName>
        <fullName evidence="3">Phosphosugar isomerase</fullName>
    </submittedName>
    <submittedName>
        <fullName evidence="4">SIS domain-containing protein</fullName>
    </submittedName>
</protein>
<evidence type="ECO:0000313" key="6">
    <source>
        <dbReference type="Proteomes" id="UP000593842"/>
    </source>
</evidence>
<dbReference type="InterPro" id="IPR001347">
    <property type="entry name" value="SIS_dom"/>
</dbReference>
<gene>
    <name evidence="3" type="ORF">Fi14EGH31_07090</name>
    <name evidence="4" type="ORF">LJD74_13470</name>
    <name evidence="5" type="ORF">NE542_09085</name>
</gene>
<reference evidence="6" key="2">
    <citation type="submission" date="2020-09" db="EMBL/GenBank/DDBJ databases">
        <title>Complete genome sequencing of Faecalibacillus intestinalis strain 14EGH31.</title>
        <authorList>
            <person name="Sakamoto M."/>
            <person name="Murakami T."/>
            <person name="Mori H."/>
        </authorList>
    </citation>
    <scope>NUCLEOTIDE SEQUENCE [LARGE SCALE GENOMIC DNA]</scope>
    <source>
        <strain evidence="6">14EGH31</strain>
    </source>
</reference>
<reference evidence="4" key="3">
    <citation type="submission" date="2021-10" db="EMBL/GenBank/DDBJ databases">
        <title>Collection of gut derived symbiotic bacterial strains cultured from healthy donors.</title>
        <authorList>
            <person name="Lin H."/>
            <person name="Littmann E."/>
            <person name="Kohout C."/>
            <person name="Pamer E.G."/>
        </authorList>
    </citation>
    <scope>NUCLEOTIDE SEQUENCE</scope>
    <source>
        <strain evidence="4">DFI.5.2</strain>
    </source>
</reference>
<evidence type="ECO:0000313" key="3">
    <source>
        <dbReference type="EMBL" id="BCL56997.1"/>
    </source>
</evidence>
<dbReference type="GO" id="GO:0016853">
    <property type="term" value="F:isomerase activity"/>
    <property type="evidence" value="ECO:0007669"/>
    <property type="project" value="UniProtKB-KW"/>
</dbReference>
<dbReference type="GO" id="GO:0006047">
    <property type="term" value="P:UDP-N-acetylglucosamine metabolic process"/>
    <property type="evidence" value="ECO:0007669"/>
    <property type="project" value="TreeGrafter"/>
</dbReference>
<evidence type="ECO:0000256" key="1">
    <source>
        <dbReference type="ARBA" id="ARBA00022737"/>
    </source>
</evidence>
<reference evidence="3" key="1">
    <citation type="journal article" date="2020" name="Microbiol. Resour. Announc.">
        <title>Complete Genome Sequence of Faecalibacillus intestinalis JCM 34082, Isolated from Feces from a Healthy Japanese Female.</title>
        <authorList>
            <person name="Sakamoto M."/>
            <person name="Ikeyama N."/>
            <person name="Toyoda A."/>
            <person name="Murakami T."/>
            <person name="Mori H."/>
            <person name="Ohkuma M."/>
        </authorList>
    </citation>
    <scope>NUCLEOTIDE SEQUENCE</scope>
    <source>
        <strain evidence="3">14EGH31</strain>
    </source>
</reference>
<evidence type="ECO:0000313" key="5">
    <source>
        <dbReference type="EMBL" id="MCQ5061970.1"/>
    </source>
</evidence>